<proteinExistence type="predicted"/>
<dbReference type="Pfam" id="PF01230">
    <property type="entry name" value="HIT"/>
    <property type="match status" value="1"/>
</dbReference>
<evidence type="ECO:0000313" key="3">
    <source>
        <dbReference type="EMBL" id="MES1919171.1"/>
    </source>
</evidence>
<dbReference type="InterPro" id="IPR036265">
    <property type="entry name" value="HIT-like_sf"/>
</dbReference>
<dbReference type="CDD" id="cd01276">
    <property type="entry name" value="PKCI_related"/>
    <property type="match status" value="1"/>
</dbReference>
<feature type="short sequence motif" description="Histidine triad motif" evidence="1">
    <location>
        <begin position="135"/>
        <end position="139"/>
    </location>
</feature>
<name>A0ABV2AHM0_9EUKA</name>
<dbReference type="PROSITE" id="PS00892">
    <property type="entry name" value="HIT_1"/>
    <property type="match status" value="1"/>
</dbReference>
<dbReference type="Gene3D" id="3.30.428.10">
    <property type="entry name" value="HIT-like"/>
    <property type="match status" value="1"/>
</dbReference>
<dbReference type="InterPro" id="IPR001310">
    <property type="entry name" value="Histidine_triad_HIT"/>
</dbReference>
<dbReference type="SUPFAM" id="SSF54197">
    <property type="entry name" value="HIT-like"/>
    <property type="match status" value="1"/>
</dbReference>
<dbReference type="Proteomes" id="UP001439008">
    <property type="component" value="Unassembled WGS sequence"/>
</dbReference>
<reference evidence="3 4" key="1">
    <citation type="journal article" date="2024" name="BMC Biol.">
        <title>Comparative genomics of Ascetosporea gives new insight into the evolutionary basis for animal parasitism in Rhizaria.</title>
        <authorList>
            <person name="Hiltunen Thoren M."/>
            <person name="Onut-Brannstrom I."/>
            <person name="Alfjorden A."/>
            <person name="Peckova H."/>
            <person name="Swords F."/>
            <person name="Hooper C."/>
            <person name="Holzer A.S."/>
            <person name="Bass D."/>
            <person name="Burki F."/>
        </authorList>
    </citation>
    <scope>NUCLEOTIDE SEQUENCE [LARGE SCALE GENOMIC DNA]</scope>
    <source>
        <strain evidence="3">20-A016</strain>
    </source>
</reference>
<organism evidence="3 4">
    <name type="scientific">Bonamia ostreae</name>
    <dbReference type="NCBI Taxonomy" id="126728"/>
    <lineage>
        <taxon>Eukaryota</taxon>
        <taxon>Sar</taxon>
        <taxon>Rhizaria</taxon>
        <taxon>Endomyxa</taxon>
        <taxon>Ascetosporea</taxon>
        <taxon>Haplosporida</taxon>
        <taxon>Bonamia</taxon>
    </lineage>
</organism>
<accession>A0ABV2AHM0</accession>
<sequence>MSYIFLFVSKCKAYKKHFPVHLWFPKSFMAEIGADPPTEPGESLFTKIITGKIPSDKVYKDEKCMAINDINKQAPTHIIIFPVKPIARLSEAEESDKDILGHLLLVARRIAREKQLDGFRIVINDGKSGGQSIYHLHVHLISGRNMKWPPG</sequence>
<dbReference type="EMBL" id="JBDODL010000215">
    <property type="protein sequence ID" value="MES1919171.1"/>
    <property type="molecule type" value="Genomic_DNA"/>
</dbReference>
<evidence type="ECO:0000256" key="1">
    <source>
        <dbReference type="PROSITE-ProRule" id="PRU00464"/>
    </source>
</evidence>
<protein>
    <recommendedName>
        <fullName evidence="2">HIT domain-containing protein</fullName>
    </recommendedName>
</protein>
<dbReference type="PROSITE" id="PS51084">
    <property type="entry name" value="HIT_2"/>
    <property type="match status" value="1"/>
</dbReference>
<evidence type="ECO:0000259" key="2">
    <source>
        <dbReference type="PROSITE" id="PS51084"/>
    </source>
</evidence>
<evidence type="ECO:0000313" key="4">
    <source>
        <dbReference type="Proteomes" id="UP001439008"/>
    </source>
</evidence>
<keyword evidence="4" id="KW-1185">Reference proteome</keyword>
<comment type="caution">
    <text evidence="3">The sequence shown here is derived from an EMBL/GenBank/DDBJ whole genome shotgun (WGS) entry which is preliminary data.</text>
</comment>
<dbReference type="InterPro" id="IPR011146">
    <property type="entry name" value="HIT-like"/>
</dbReference>
<dbReference type="PANTHER" id="PTHR23089">
    <property type="entry name" value="HISTIDINE TRIAD HIT PROTEIN"/>
    <property type="match status" value="1"/>
</dbReference>
<feature type="domain" description="HIT" evidence="2">
    <location>
        <begin position="44"/>
        <end position="151"/>
    </location>
</feature>
<gene>
    <name evidence="3" type="ORF">MHBO_001035</name>
</gene>
<dbReference type="PRINTS" id="PR00332">
    <property type="entry name" value="HISTRIAD"/>
</dbReference>
<dbReference type="InterPro" id="IPR019808">
    <property type="entry name" value="Histidine_triad_CS"/>
</dbReference>